<dbReference type="EMBL" id="CP089984">
    <property type="protein sequence ID" value="WXB17547.1"/>
    <property type="molecule type" value="Genomic_DNA"/>
</dbReference>
<feature type="compositionally biased region" description="Low complexity" evidence="1">
    <location>
        <begin position="1"/>
        <end position="11"/>
    </location>
</feature>
<feature type="domain" description="HAMP" evidence="3">
    <location>
        <begin position="150"/>
        <end position="202"/>
    </location>
</feature>
<evidence type="ECO:0000259" key="3">
    <source>
        <dbReference type="PROSITE" id="PS50885"/>
    </source>
</evidence>
<evidence type="ECO:0000256" key="2">
    <source>
        <dbReference type="SAM" id="Phobius"/>
    </source>
</evidence>
<dbReference type="PROSITE" id="PS50885">
    <property type="entry name" value="HAMP"/>
    <property type="match status" value="1"/>
</dbReference>
<evidence type="ECO:0000313" key="4">
    <source>
        <dbReference type="EMBL" id="WXB17547.1"/>
    </source>
</evidence>
<accession>A0ABZ2M649</accession>
<name>A0ABZ2M649_9BACT</name>
<keyword evidence="5" id="KW-1185">Reference proteome</keyword>
<dbReference type="InterPro" id="IPR003660">
    <property type="entry name" value="HAMP_dom"/>
</dbReference>
<keyword evidence="2" id="KW-0812">Transmembrane</keyword>
<feature type="transmembrane region" description="Helical" evidence="2">
    <location>
        <begin position="126"/>
        <end position="148"/>
    </location>
</feature>
<feature type="region of interest" description="Disordered" evidence="1">
    <location>
        <begin position="1"/>
        <end position="22"/>
    </location>
</feature>
<sequence length="241" mass="26596">MTTSAPAASSAPSPPSVGAGRHQRSLRNYLIDSRFQLKYTGFIIAVALVISAILGVFLLNTSQNVVEQSQRVVDESKKVSDVVKMTISNNYADNPELASSFTGEAVLTEQKIAEQRQALVQKQKTMFAALVGGLGLMVILIGLLGIYFTHKVAGPVYKMTMLLRQVGEGSFSFQGRLRRGDELQDFFRTFLDMVESLKARQQREYQLLDTAIEKARAAGVPDEALHDISAVREEIRLSLEK</sequence>
<protein>
    <recommendedName>
        <fullName evidence="3">HAMP domain-containing protein</fullName>
    </recommendedName>
</protein>
<keyword evidence="2" id="KW-0472">Membrane</keyword>
<gene>
    <name evidence="4" type="ORF">LZC94_09750</name>
</gene>
<dbReference type="RefSeq" id="WP_394827183.1">
    <property type="nucleotide sequence ID" value="NZ_CP089984.1"/>
</dbReference>
<evidence type="ECO:0000256" key="1">
    <source>
        <dbReference type="SAM" id="MobiDB-lite"/>
    </source>
</evidence>
<feature type="transmembrane region" description="Helical" evidence="2">
    <location>
        <begin position="39"/>
        <end position="59"/>
    </location>
</feature>
<dbReference type="Gene3D" id="6.10.340.10">
    <property type="match status" value="1"/>
</dbReference>
<proteinExistence type="predicted"/>
<organism evidence="4 5">
    <name type="scientific">Pendulispora albinea</name>
    <dbReference type="NCBI Taxonomy" id="2741071"/>
    <lineage>
        <taxon>Bacteria</taxon>
        <taxon>Pseudomonadati</taxon>
        <taxon>Myxococcota</taxon>
        <taxon>Myxococcia</taxon>
        <taxon>Myxococcales</taxon>
        <taxon>Sorangiineae</taxon>
        <taxon>Pendulisporaceae</taxon>
        <taxon>Pendulispora</taxon>
    </lineage>
</organism>
<reference evidence="4 5" key="1">
    <citation type="submission" date="2021-12" db="EMBL/GenBank/DDBJ databases">
        <title>Discovery of the Pendulisporaceae a myxobacterial family with distinct sporulation behavior and unique specialized metabolism.</title>
        <authorList>
            <person name="Garcia R."/>
            <person name="Popoff A."/>
            <person name="Bader C.D."/>
            <person name="Loehr J."/>
            <person name="Walesch S."/>
            <person name="Walt C."/>
            <person name="Boldt J."/>
            <person name="Bunk B."/>
            <person name="Haeckl F.J.F.P.J."/>
            <person name="Gunesch A.P."/>
            <person name="Birkelbach J."/>
            <person name="Nuebel U."/>
            <person name="Pietschmann T."/>
            <person name="Bach T."/>
            <person name="Mueller R."/>
        </authorList>
    </citation>
    <scope>NUCLEOTIDE SEQUENCE [LARGE SCALE GENOMIC DNA]</scope>
    <source>
        <strain evidence="4 5">MSr11954</strain>
    </source>
</reference>
<evidence type="ECO:0000313" key="5">
    <source>
        <dbReference type="Proteomes" id="UP001370348"/>
    </source>
</evidence>
<keyword evidence="2" id="KW-1133">Transmembrane helix</keyword>
<dbReference type="Proteomes" id="UP001370348">
    <property type="component" value="Chromosome"/>
</dbReference>